<accession>A0A382GNY1</accession>
<dbReference type="AlphaFoldDB" id="A0A382GNY1"/>
<evidence type="ECO:0008006" key="2">
    <source>
        <dbReference type="Google" id="ProtNLM"/>
    </source>
</evidence>
<proteinExistence type="predicted"/>
<name>A0A382GNY1_9ZZZZ</name>
<protein>
    <recommendedName>
        <fullName evidence="2">Sialidase domain-containing protein</fullName>
    </recommendedName>
</protein>
<dbReference type="EMBL" id="UINC01056499">
    <property type="protein sequence ID" value="SVB76602.1"/>
    <property type="molecule type" value="Genomic_DNA"/>
</dbReference>
<sequence>MRMIIYIWLLLSIISANNNDLKYVFDYFINGVPSDDPINYKIDSNINYYPRLDTALYWVVPNIEFPVDVKTLKSNNNVAIEFFQNRIFIAFRSSSSHFANSTTKMIVLSSKDGDIWDKEVVIEINNDIREPLFGVIDDKLMFYYFKAGDSSIKFEPTYVYMKERLGFGEWSNEKQVSDVESRVFWSMKNRNNKLYVSSYEGEHYKIFGKSNLKVRLLESNDGINFNEISDACQYTGGVSEVAFEFDEKENFWAVSRNEDGDKSGFGSHLIFADSKDISKWNILNQSNNIYMSPRMFRHGKDIYLISRRNKGLLPFGFMPKIFPISIQRMFNWLKFTTSSKTTSLYKINEESLEIEYIFDFPGAGDTAFPAIRRLDANSFLMANYTSDINKQNRWWFWGQIKPTYIYVTKLTFETIN</sequence>
<organism evidence="1">
    <name type="scientific">marine metagenome</name>
    <dbReference type="NCBI Taxonomy" id="408172"/>
    <lineage>
        <taxon>unclassified sequences</taxon>
        <taxon>metagenomes</taxon>
        <taxon>ecological metagenomes</taxon>
    </lineage>
</organism>
<gene>
    <name evidence="1" type="ORF">METZ01_LOCUS229456</name>
</gene>
<reference evidence="1" key="1">
    <citation type="submission" date="2018-05" db="EMBL/GenBank/DDBJ databases">
        <authorList>
            <person name="Lanie J.A."/>
            <person name="Ng W.-L."/>
            <person name="Kazmierczak K.M."/>
            <person name="Andrzejewski T.M."/>
            <person name="Davidsen T.M."/>
            <person name="Wayne K.J."/>
            <person name="Tettelin H."/>
            <person name="Glass J.I."/>
            <person name="Rusch D."/>
            <person name="Podicherti R."/>
            <person name="Tsui H.-C.T."/>
            <person name="Winkler M.E."/>
        </authorList>
    </citation>
    <scope>NUCLEOTIDE SEQUENCE</scope>
</reference>
<evidence type="ECO:0000313" key="1">
    <source>
        <dbReference type="EMBL" id="SVB76602.1"/>
    </source>
</evidence>